<sequence length="430" mass="48133">MSVMPFVAMLGAERIVSLDLDEIRWAALRGKELTMPGCGVRAIAKSSSLGTRFFAHHSTSGCTTIHKPESRQHRALKAAVYFLVGETPGWRAVLEHPGPDRRWVADVLAIGPAGQRIAFEIQLSTQSTQAWEERTQAYFDDGILPVWVTPHTDRYERIRLPMVHTGITKESALPADPTDLLRERVWHPFERRERSLGYRLQDLLLARQVWTDGSPAEQRARHAAEDRARAQQEEAVRREHERQRAALEAQKVAARAAHEARFRRFVDTVVSIEAPPVPAAGNIWGASVACPRCNERSVVWTCGKDGAFHVSEELTMYRAERTPWAKDAIGRWLTGTAHTEARLVHSARHRQLRFLCPECHHRIPQDLIASIPEPRWSRASVLGVVPPRQGTPADLPDRPRAPRTAVQPAAAKRPAPPRPPATPATSVLPL</sequence>
<keyword evidence="4" id="KW-1185">Reference proteome</keyword>
<feature type="domain" description="Competence protein CoiA nuclease-like" evidence="2">
    <location>
        <begin position="69"/>
        <end position="151"/>
    </location>
</feature>
<organism evidence="3 4">
    <name type="scientific">Paeniglutamicibacter psychrophenolicus</name>
    <dbReference type="NCBI Taxonomy" id="257454"/>
    <lineage>
        <taxon>Bacteria</taxon>
        <taxon>Bacillati</taxon>
        <taxon>Actinomycetota</taxon>
        <taxon>Actinomycetes</taxon>
        <taxon>Micrococcales</taxon>
        <taxon>Micrococcaceae</taxon>
        <taxon>Paeniglutamicibacter</taxon>
    </lineage>
</organism>
<evidence type="ECO:0000256" key="1">
    <source>
        <dbReference type="SAM" id="MobiDB-lite"/>
    </source>
</evidence>
<dbReference type="InterPro" id="IPR010330">
    <property type="entry name" value="CoiA_nuc"/>
</dbReference>
<feature type="compositionally biased region" description="Low complexity" evidence="1">
    <location>
        <begin position="402"/>
        <end position="413"/>
    </location>
</feature>
<evidence type="ECO:0000313" key="4">
    <source>
        <dbReference type="Proteomes" id="UP000766570"/>
    </source>
</evidence>
<feature type="region of interest" description="Disordered" evidence="1">
    <location>
        <begin position="215"/>
        <end position="242"/>
    </location>
</feature>
<comment type="caution">
    <text evidence="3">The sequence shown here is derived from an EMBL/GenBank/DDBJ whole genome shotgun (WGS) entry which is preliminary data.</text>
</comment>
<gene>
    <name evidence="3" type="ORF">JOF46_004440</name>
</gene>
<reference evidence="3 4" key="1">
    <citation type="submission" date="2021-03" db="EMBL/GenBank/DDBJ databases">
        <title>Sequencing the genomes of 1000 actinobacteria strains.</title>
        <authorList>
            <person name="Klenk H.-P."/>
        </authorList>
    </citation>
    <scope>NUCLEOTIDE SEQUENCE [LARGE SCALE GENOMIC DNA]</scope>
    <source>
        <strain evidence="3 4">DSM 15454</strain>
    </source>
</reference>
<dbReference type="Proteomes" id="UP000766570">
    <property type="component" value="Unassembled WGS sequence"/>
</dbReference>
<accession>A0ABS4WK84</accession>
<protein>
    <recommendedName>
        <fullName evidence="2">Competence protein CoiA nuclease-like domain-containing protein</fullName>
    </recommendedName>
</protein>
<feature type="region of interest" description="Disordered" evidence="1">
    <location>
        <begin position="384"/>
        <end position="430"/>
    </location>
</feature>
<dbReference type="RefSeq" id="WP_209912192.1">
    <property type="nucleotide sequence ID" value="NZ_BAAAMI010000027.1"/>
</dbReference>
<proteinExistence type="predicted"/>
<evidence type="ECO:0000259" key="2">
    <source>
        <dbReference type="Pfam" id="PF06054"/>
    </source>
</evidence>
<evidence type="ECO:0000313" key="3">
    <source>
        <dbReference type="EMBL" id="MBP2376451.1"/>
    </source>
</evidence>
<dbReference type="EMBL" id="JAGIOE010000002">
    <property type="protein sequence ID" value="MBP2376451.1"/>
    <property type="molecule type" value="Genomic_DNA"/>
</dbReference>
<dbReference type="Pfam" id="PF06054">
    <property type="entry name" value="CoiA_nuc"/>
    <property type="match status" value="1"/>
</dbReference>
<feature type="compositionally biased region" description="Basic and acidic residues" evidence="1">
    <location>
        <begin position="218"/>
        <end position="242"/>
    </location>
</feature>
<name>A0ABS4WK84_9MICC</name>